<organism evidence="8 9">
    <name type="scientific">Seminavis robusta</name>
    <dbReference type="NCBI Taxonomy" id="568900"/>
    <lineage>
        <taxon>Eukaryota</taxon>
        <taxon>Sar</taxon>
        <taxon>Stramenopiles</taxon>
        <taxon>Ochrophyta</taxon>
        <taxon>Bacillariophyta</taxon>
        <taxon>Bacillariophyceae</taxon>
        <taxon>Bacillariophycidae</taxon>
        <taxon>Naviculales</taxon>
        <taxon>Naviculaceae</taxon>
        <taxon>Seminavis</taxon>
    </lineage>
</organism>
<dbReference type="InterPro" id="IPR003020">
    <property type="entry name" value="HCO3_transpt_euk"/>
</dbReference>
<feature type="transmembrane region" description="Helical" evidence="6">
    <location>
        <begin position="281"/>
        <end position="302"/>
    </location>
</feature>
<evidence type="ECO:0000256" key="5">
    <source>
        <dbReference type="SAM" id="MobiDB-lite"/>
    </source>
</evidence>
<evidence type="ECO:0000256" key="3">
    <source>
        <dbReference type="ARBA" id="ARBA00022989"/>
    </source>
</evidence>
<feature type="transmembrane region" description="Helical" evidence="6">
    <location>
        <begin position="147"/>
        <end position="167"/>
    </location>
</feature>
<evidence type="ECO:0000313" key="9">
    <source>
        <dbReference type="Proteomes" id="UP001153069"/>
    </source>
</evidence>
<evidence type="ECO:0000313" key="8">
    <source>
        <dbReference type="EMBL" id="CAB9504981.1"/>
    </source>
</evidence>
<feature type="compositionally biased region" description="Basic and acidic residues" evidence="5">
    <location>
        <begin position="661"/>
        <end position="674"/>
    </location>
</feature>
<evidence type="ECO:0000259" key="7">
    <source>
        <dbReference type="Pfam" id="PF00955"/>
    </source>
</evidence>
<feature type="transmembrane region" description="Helical" evidence="6">
    <location>
        <begin position="396"/>
        <end position="415"/>
    </location>
</feature>
<reference evidence="8" key="1">
    <citation type="submission" date="2020-06" db="EMBL/GenBank/DDBJ databases">
        <authorList>
            <consortium name="Plant Systems Biology data submission"/>
        </authorList>
    </citation>
    <scope>NUCLEOTIDE SEQUENCE</scope>
    <source>
        <strain evidence="8">D6</strain>
    </source>
</reference>
<dbReference type="PANTHER" id="PTHR11453:SF127">
    <property type="entry name" value="SOLUTE CARRIER FAMILY 4 MEMBER 11"/>
    <property type="match status" value="1"/>
</dbReference>
<evidence type="ECO:0000256" key="1">
    <source>
        <dbReference type="ARBA" id="ARBA00004141"/>
    </source>
</evidence>
<feature type="transmembrane region" description="Helical" evidence="6">
    <location>
        <begin position="516"/>
        <end position="535"/>
    </location>
</feature>
<dbReference type="InterPro" id="IPR011531">
    <property type="entry name" value="HCO3_transpt-like_TM_dom"/>
</dbReference>
<dbReference type="PANTHER" id="PTHR11453">
    <property type="entry name" value="ANION EXCHANGE PROTEIN"/>
    <property type="match status" value="1"/>
</dbReference>
<feature type="transmembrane region" description="Helical" evidence="6">
    <location>
        <begin position="119"/>
        <end position="140"/>
    </location>
</feature>
<keyword evidence="3 6" id="KW-1133">Transmembrane helix</keyword>
<feature type="compositionally biased region" description="Polar residues" evidence="5">
    <location>
        <begin position="47"/>
        <end position="59"/>
    </location>
</feature>
<feature type="domain" description="Bicarbonate transporter-like transmembrane" evidence="7">
    <location>
        <begin position="93"/>
        <end position="268"/>
    </location>
</feature>
<dbReference type="OrthoDB" id="38501at2759"/>
<keyword evidence="2 6" id="KW-0812">Transmembrane</keyword>
<dbReference type="InterPro" id="IPR036259">
    <property type="entry name" value="MFS_trans_sf"/>
</dbReference>
<feature type="region of interest" description="Disordered" evidence="5">
    <location>
        <begin position="717"/>
        <end position="743"/>
    </location>
</feature>
<dbReference type="PRINTS" id="PR01231">
    <property type="entry name" value="HCO3TRNSPORT"/>
</dbReference>
<dbReference type="Gene3D" id="1.10.287.570">
    <property type="entry name" value="Helical hairpin bin"/>
    <property type="match status" value="1"/>
</dbReference>
<keyword evidence="4 6" id="KW-0472">Membrane</keyword>
<feature type="transmembrane region" description="Helical" evidence="6">
    <location>
        <begin position="490"/>
        <end position="509"/>
    </location>
</feature>
<feature type="transmembrane region" description="Helical" evidence="6">
    <location>
        <begin position="562"/>
        <end position="579"/>
    </location>
</feature>
<feature type="transmembrane region" description="Helical" evidence="6">
    <location>
        <begin position="586"/>
        <end position="603"/>
    </location>
</feature>
<evidence type="ECO:0000256" key="6">
    <source>
        <dbReference type="SAM" id="Phobius"/>
    </source>
</evidence>
<comment type="subcellular location">
    <subcellularLocation>
        <location evidence="1">Membrane</location>
        <topology evidence="1">Multi-pass membrane protein</topology>
    </subcellularLocation>
</comment>
<keyword evidence="9" id="KW-1185">Reference proteome</keyword>
<evidence type="ECO:0000256" key="2">
    <source>
        <dbReference type="ARBA" id="ARBA00022692"/>
    </source>
</evidence>
<feature type="transmembrane region" description="Helical" evidence="6">
    <location>
        <begin position="199"/>
        <end position="219"/>
    </location>
</feature>
<dbReference type="GO" id="GO:0005452">
    <property type="term" value="F:solute:inorganic anion antiporter activity"/>
    <property type="evidence" value="ECO:0007669"/>
    <property type="project" value="InterPro"/>
</dbReference>
<feature type="region of interest" description="Disordered" evidence="5">
    <location>
        <begin position="653"/>
        <end position="700"/>
    </location>
</feature>
<dbReference type="AlphaFoldDB" id="A0A9N8DMI4"/>
<accession>A0A9N8DMI4</accession>
<comment type="caution">
    <text evidence="8">The sequence shown here is derived from an EMBL/GenBank/DDBJ whole genome shotgun (WGS) entry which is preliminary data.</text>
</comment>
<dbReference type="GO" id="GO:0006820">
    <property type="term" value="P:monoatomic anion transport"/>
    <property type="evidence" value="ECO:0007669"/>
    <property type="project" value="InterPro"/>
</dbReference>
<dbReference type="EMBL" id="CAICTM010000214">
    <property type="protein sequence ID" value="CAB9504981.1"/>
    <property type="molecule type" value="Genomic_DNA"/>
</dbReference>
<feature type="region of interest" description="Disordered" evidence="5">
    <location>
        <begin position="46"/>
        <end position="65"/>
    </location>
</feature>
<dbReference type="GO" id="GO:0005886">
    <property type="term" value="C:plasma membrane"/>
    <property type="evidence" value="ECO:0007669"/>
    <property type="project" value="TreeGrafter"/>
</dbReference>
<dbReference type="Proteomes" id="UP001153069">
    <property type="component" value="Unassembled WGS sequence"/>
</dbReference>
<dbReference type="GO" id="GO:0050801">
    <property type="term" value="P:monoatomic ion homeostasis"/>
    <property type="evidence" value="ECO:0007669"/>
    <property type="project" value="TreeGrafter"/>
</dbReference>
<feature type="transmembrane region" description="Helical" evidence="6">
    <location>
        <begin position="239"/>
        <end position="261"/>
    </location>
</feature>
<feature type="domain" description="Bicarbonate transporter-like transmembrane" evidence="7">
    <location>
        <begin position="280"/>
        <end position="620"/>
    </location>
</feature>
<feature type="transmembrane region" description="Helical" evidence="6">
    <location>
        <begin position="323"/>
        <end position="340"/>
    </location>
</feature>
<name>A0A9N8DMI4_9STRA</name>
<feature type="transmembrane region" description="Helical" evidence="6">
    <location>
        <begin position="436"/>
        <end position="460"/>
    </location>
</feature>
<proteinExistence type="predicted"/>
<dbReference type="SUPFAM" id="SSF103473">
    <property type="entry name" value="MFS general substrate transporter"/>
    <property type="match status" value="1"/>
</dbReference>
<sequence>MQRSNSAPDLIEVSETDFTSGHFDHHENPVKVNDKVGGKERLRHQKQISGLTTVTTNSNEQHHGDNSEALVLLEAEEEEEEAEHGESGGGWGRGIISDFKRTVGTHWVQEMTNFNQQTVAVSFFIFFAAIAPAITFGAIYAKATHNWIGAVEMITATAWCGIVYSLIGGQPMMINGGTGPVLAFTEIIFKMSESLDVPFLTFNCWVGIWVCIFMCLAAFTDLNRIIVYATRFTDEIFALLIAFIFIINALGNPFATVGLAYYFQPDHKSHEKHANDPDYNYLAAALLSFLLCIGVVQTAFALRKTKFSPFLPNQTMRNVVTDFAVVASIAFWTFVDQVIFKSIPTETLNVPDSFAPTYACCTESCETNWPDDCPDLAEPFGRRGWFVDIGDLNGKGWVPLMAAGPAILAFILVFLDDGITWHLINHPSHKLTHGAAYNYDTLIIGVMILVNSLLGLPWLVAATVRSLNHVHALAEKTPQGKIVSVRETRLTHLGIHGLCFVSIFALNILKIIPMPVLYGVFLFMGLVSLGTNQFFGRVQMFLMQPSKYPVEPYTQYVKPNRMRLFTAIQLGLFVLLYVVKAIKTIAIAFPIIIALCIPVRLYVLPRIFTTEELVMIDSDEATVRKWLARKKAETEKHVSFDEDDVEKQQGAIAEDANDEGDSSRKDGDQEHDDVILGLPTKQDLDPSKRTERRQRRKSLSCPEHSLFFSSEMDLEDADADAATDDGTSMDEGSSYASEDDAVPVVPLGERIRMRGRRRKSLSCPPHQLFNEAERYLNKNYFFG</sequence>
<gene>
    <name evidence="8" type="ORF">SEMRO_215_G089070.1</name>
</gene>
<protein>
    <submittedName>
        <fullName evidence="8">Electroneutral sodium bicarbonate exchanger 1</fullName>
    </submittedName>
</protein>
<dbReference type="Pfam" id="PF00955">
    <property type="entry name" value="HCO3_cotransp"/>
    <property type="match status" value="2"/>
</dbReference>
<evidence type="ECO:0000256" key="4">
    <source>
        <dbReference type="ARBA" id="ARBA00023136"/>
    </source>
</evidence>